<dbReference type="EMBL" id="AEUW02000001">
    <property type="protein sequence ID" value="EHJ51700.1"/>
    <property type="molecule type" value="Genomic_DNA"/>
</dbReference>
<proteinExistence type="predicted"/>
<reference evidence="1 2" key="1">
    <citation type="journal article" date="2014" name="Int. J. Syst. Evol. Microbiol.">
        <title>Phylogenomics and the dynamic genome evolution of the genus Streptococcus.</title>
        <authorList>
            <consortium name="The Broad Institute Genome Sequencing Platform"/>
            <person name="Richards V.P."/>
            <person name="Palmer S.R."/>
            <person name="Pavinski Bitar P.D."/>
            <person name="Qin X."/>
            <person name="Weinstock G.M."/>
            <person name="Highlander S.K."/>
            <person name="Town C.D."/>
            <person name="Burne R.A."/>
            <person name="Stanhope M.J."/>
        </authorList>
    </citation>
    <scope>NUCLEOTIDE SEQUENCE [LARGE SCALE GENOMIC DNA]</scope>
    <source>
        <strain evidence="1 2">NCTC 11558</strain>
    </source>
</reference>
<evidence type="ECO:0000313" key="2">
    <source>
        <dbReference type="Proteomes" id="UP000003573"/>
    </source>
</evidence>
<gene>
    <name evidence="1" type="ORF">STRMA_0627</name>
</gene>
<comment type="caution">
    <text evidence="1">The sequence shown here is derived from an EMBL/GenBank/DDBJ whole genome shotgun (WGS) entry which is preliminary data.</text>
</comment>
<accession>G5JU86</accession>
<dbReference type="AlphaFoldDB" id="G5JU86"/>
<dbReference type="Proteomes" id="UP000003573">
    <property type="component" value="Unassembled WGS sequence"/>
</dbReference>
<keyword evidence="2" id="KW-1185">Reference proteome</keyword>
<organism evidence="1 2">
    <name type="scientific">Streptococcus macacae NCTC 11558</name>
    <dbReference type="NCBI Taxonomy" id="764298"/>
    <lineage>
        <taxon>Bacteria</taxon>
        <taxon>Bacillati</taxon>
        <taxon>Bacillota</taxon>
        <taxon>Bacilli</taxon>
        <taxon>Lactobacillales</taxon>
        <taxon>Streptococcaceae</taxon>
        <taxon>Streptococcus</taxon>
    </lineage>
</organism>
<evidence type="ECO:0000313" key="1">
    <source>
        <dbReference type="EMBL" id="EHJ51700.1"/>
    </source>
</evidence>
<sequence length="42" mass="5260">MIPVYYTLIPEFPKLKHLEVFSDCFDTSFDWFYYRYQLSSRL</sequence>
<name>G5JU86_9STRE</name>
<protein>
    <submittedName>
        <fullName evidence="1">Uncharacterized protein</fullName>
    </submittedName>
</protein>